<protein>
    <submittedName>
        <fullName evidence="1">Uncharacterized protein</fullName>
    </submittedName>
</protein>
<dbReference type="Proteomes" id="UP001629235">
    <property type="component" value="Unassembled WGS sequence"/>
</dbReference>
<evidence type="ECO:0000313" key="1">
    <source>
        <dbReference type="EMBL" id="MFM0105163.1"/>
    </source>
</evidence>
<comment type="caution">
    <text evidence="1">The sequence shown here is derived from an EMBL/GenBank/DDBJ whole genome shotgun (WGS) entry which is preliminary data.</text>
</comment>
<reference evidence="1 2" key="1">
    <citation type="journal article" date="2024" name="Chem. Sci.">
        <title>Discovery of megapolipeptins by genome mining of a Burkholderiales bacteria collection.</title>
        <authorList>
            <person name="Paulo B.S."/>
            <person name="Recchia M.J.J."/>
            <person name="Lee S."/>
            <person name="Fergusson C.H."/>
            <person name="Romanowski S.B."/>
            <person name="Hernandez A."/>
            <person name="Krull N."/>
            <person name="Liu D.Y."/>
            <person name="Cavanagh H."/>
            <person name="Bos A."/>
            <person name="Gray C.A."/>
            <person name="Murphy B.T."/>
            <person name="Linington R.G."/>
            <person name="Eustaquio A.S."/>
        </authorList>
    </citation>
    <scope>NUCLEOTIDE SEQUENCE [LARGE SCALE GENOMIC DNA]</scope>
    <source>
        <strain evidence="1 2">RL18-126-BIB-B</strain>
    </source>
</reference>
<dbReference type="EMBL" id="JAQQDW010000031">
    <property type="protein sequence ID" value="MFM0105163.1"/>
    <property type="molecule type" value="Genomic_DNA"/>
</dbReference>
<evidence type="ECO:0000313" key="2">
    <source>
        <dbReference type="Proteomes" id="UP001629235"/>
    </source>
</evidence>
<proteinExistence type="predicted"/>
<organism evidence="1 2">
    <name type="scientific">Paraburkholderia rhynchosiae</name>
    <dbReference type="NCBI Taxonomy" id="487049"/>
    <lineage>
        <taxon>Bacteria</taxon>
        <taxon>Pseudomonadati</taxon>
        <taxon>Pseudomonadota</taxon>
        <taxon>Betaproteobacteria</taxon>
        <taxon>Burkholderiales</taxon>
        <taxon>Burkholderiaceae</taxon>
        <taxon>Paraburkholderia</taxon>
    </lineage>
</organism>
<keyword evidence="2" id="KW-1185">Reference proteome</keyword>
<sequence>MTERKLDNTLFVHLRSVINQALPLEYALRAARQANPIELEQLSAIGSKIRQYWTDLGASAAEIEAEDLMAFAWDTVQVGFPLTHRHGRRYPDRTFLGIIDRGLAGVREKFGSEVDALRIPATGYFRIVDLLNGNDILKLLNAVVRCLRDAKAYEAKDAIELKKFVLGIREPVHLHPGMAYVATTRPDGEREVEQFGLVLDTKMELALPDLMRQMREFLYQFAVRRESMRPAFVEDRTSHDLIEAFLRDEMFGHIDKHTVTRLDGFVGPLTGLYCWDLVQRHRQEKRKSAVDEAIAGTLAIYPKGVREVGEDVIRKNYNTARVTINNVLFGKAAPKKARNTRRRSPGKTL</sequence>
<accession>A0ACC7NEW8</accession>
<name>A0ACC7NEW8_9BURK</name>
<gene>
    <name evidence="1" type="ORF">PQR01_17140</name>
</gene>